<dbReference type="RefSeq" id="XP_003325010.2">
    <property type="nucleotide sequence ID" value="XM_003324962.2"/>
</dbReference>
<reference evidence="3" key="2">
    <citation type="journal article" date="2011" name="Proc. Natl. Acad. Sci. U.S.A.">
        <title>Obligate biotrophy features unraveled by the genomic analysis of rust fungi.</title>
        <authorList>
            <person name="Duplessis S."/>
            <person name="Cuomo C.A."/>
            <person name="Lin Y.-C."/>
            <person name="Aerts A."/>
            <person name="Tisserant E."/>
            <person name="Veneault-Fourrey C."/>
            <person name="Joly D.L."/>
            <person name="Hacquard S."/>
            <person name="Amselem J."/>
            <person name="Cantarel B.L."/>
            <person name="Chiu R."/>
            <person name="Coutinho P.M."/>
            <person name="Feau N."/>
            <person name="Field M."/>
            <person name="Frey P."/>
            <person name="Gelhaye E."/>
            <person name="Goldberg J."/>
            <person name="Grabherr M.G."/>
            <person name="Kodira C.D."/>
            <person name="Kohler A."/>
            <person name="Kuees U."/>
            <person name="Lindquist E.A."/>
            <person name="Lucas S.M."/>
            <person name="Mago R."/>
            <person name="Mauceli E."/>
            <person name="Morin E."/>
            <person name="Murat C."/>
            <person name="Pangilinan J.L."/>
            <person name="Park R."/>
            <person name="Pearson M."/>
            <person name="Quesneville H."/>
            <person name="Rouhier N."/>
            <person name="Sakthikumar S."/>
            <person name="Salamov A.A."/>
            <person name="Schmutz J."/>
            <person name="Selles B."/>
            <person name="Shapiro H."/>
            <person name="Tanguay P."/>
            <person name="Tuskan G.A."/>
            <person name="Henrissat B."/>
            <person name="Van de Peer Y."/>
            <person name="Rouze P."/>
            <person name="Ellis J.G."/>
            <person name="Dodds P.N."/>
            <person name="Schein J.E."/>
            <person name="Zhong S."/>
            <person name="Hamelin R.C."/>
            <person name="Grigoriev I.V."/>
            <person name="Szabo L.J."/>
            <person name="Martin F."/>
        </authorList>
    </citation>
    <scope>NUCLEOTIDE SEQUENCE [LARGE SCALE GENOMIC DNA]</scope>
    <source>
        <strain evidence="3">CRL 75-36-700-3 / race SCCL</strain>
    </source>
</reference>
<dbReference type="GeneID" id="10539603"/>
<gene>
    <name evidence="2" type="ORF">PGTG_06547</name>
</gene>
<evidence type="ECO:0000256" key="1">
    <source>
        <dbReference type="SAM" id="MobiDB-lite"/>
    </source>
</evidence>
<proteinExistence type="predicted"/>
<feature type="region of interest" description="Disordered" evidence="1">
    <location>
        <begin position="1"/>
        <end position="39"/>
    </location>
</feature>
<protein>
    <submittedName>
        <fullName evidence="2">Uncharacterized protein</fullName>
    </submittedName>
</protein>
<name>E3K8F1_PUCGT</name>
<dbReference type="VEuPathDB" id="FungiDB:PGTG_06547"/>
<keyword evidence="3" id="KW-1185">Reference proteome</keyword>
<reference key="1">
    <citation type="submission" date="2007-01" db="EMBL/GenBank/DDBJ databases">
        <title>The Genome Sequence of Puccinia graminis f. sp. tritici Strain CRL 75-36-700-3.</title>
        <authorList>
            <consortium name="The Broad Institute Genome Sequencing Platform"/>
            <person name="Birren B."/>
            <person name="Lander E."/>
            <person name="Galagan J."/>
            <person name="Nusbaum C."/>
            <person name="Devon K."/>
            <person name="Cuomo C."/>
            <person name="Jaffe D."/>
            <person name="Butler J."/>
            <person name="Alvarez P."/>
            <person name="Gnerre S."/>
            <person name="Grabherr M."/>
            <person name="Mauceli E."/>
            <person name="Brockman W."/>
            <person name="Young S."/>
            <person name="LaButti K."/>
            <person name="Sykes S."/>
            <person name="DeCaprio D."/>
            <person name="Crawford M."/>
            <person name="Koehrsen M."/>
            <person name="Engels R."/>
            <person name="Montgomery P."/>
            <person name="Pearson M."/>
            <person name="Howarth C."/>
            <person name="Larson L."/>
            <person name="White J."/>
            <person name="Zeng Q."/>
            <person name="Kodira C."/>
            <person name="Yandava C."/>
            <person name="Alvarado L."/>
            <person name="O'Leary S."/>
            <person name="Szabo L."/>
            <person name="Dean R."/>
            <person name="Schein J."/>
        </authorList>
    </citation>
    <scope>NUCLEOTIDE SEQUENCE</scope>
    <source>
        <strain>CRL 75-36-700-3</strain>
    </source>
</reference>
<evidence type="ECO:0000313" key="3">
    <source>
        <dbReference type="Proteomes" id="UP000008783"/>
    </source>
</evidence>
<accession>E3K8F1</accession>
<dbReference type="Proteomes" id="UP000008783">
    <property type="component" value="Unassembled WGS sequence"/>
</dbReference>
<feature type="compositionally biased region" description="Polar residues" evidence="1">
    <location>
        <begin position="1"/>
        <end position="12"/>
    </location>
</feature>
<organism evidence="2 3">
    <name type="scientific">Puccinia graminis f. sp. tritici (strain CRL 75-36-700-3 / race SCCL)</name>
    <name type="common">Black stem rust fungus</name>
    <dbReference type="NCBI Taxonomy" id="418459"/>
    <lineage>
        <taxon>Eukaryota</taxon>
        <taxon>Fungi</taxon>
        <taxon>Dikarya</taxon>
        <taxon>Basidiomycota</taxon>
        <taxon>Pucciniomycotina</taxon>
        <taxon>Pucciniomycetes</taxon>
        <taxon>Pucciniales</taxon>
        <taxon>Pucciniaceae</taxon>
        <taxon>Puccinia</taxon>
    </lineage>
</organism>
<dbReference type="EMBL" id="DS178276">
    <property type="protein sequence ID" value="EFP80591.2"/>
    <property type="molecule type" value="Genomic_DNA"/>
</dbReference>
<dbReference type="KEGG" id="pgr:PGTG_06547"/>
<dbReference type="AlphaFoldDB" id="E3K8F1"/>
<evidence type="ECO:0000313" key="2">
    <source>
        <dbReference type="EMBL" id="EFP80591.2"/>
    </source>
</evidence>
<dbReference type="InParanoid" id="E3K8F1"/>
<sequence>MGQNCEDPQNSWAPEHHKLGSPDISNILGDHDAPSGFEPLELNNPIPRIQESNALYLELERLLQCDEKQTNNSVQIFSSVRSILNQREKWDKIIKELDLINNTSFHTWDLRSKTEGRISEQFLQEFVDQCFTHMKKSAKKYPHIGEHWEKFKVEGSPALKLPVLDRQDFFIRVVGEKRAMRQSPSYLKMSLKNIIEWLILIDMAVLKDLKLVEPNLDQSSSNRELSNWLFDQAFKPQNSFPVFGMLETTHHLKPVKEFGRIQKILLEQLSRHDPEEDSLEASILIIQSWYPQRYICY</sequence>
<dbReference type="HOGENOM" id="CLU_937309_0_0_1"/>